<evidence type="ECO:0000256" key="8">
    <source>
        <dbReference type="ARBA" id="ARBA00022519"/>
    </source>
</evidence>
<comment type="catalytic activity">
    <reaction evidence="25">
        <text>[GlcNAc-(1-&gt;4)-Mur2Ac(oyl-L-Ala-gamma-D-Glu-L-Lys-D-Ala-D-Ala)](n)-di-trans,octa-cis-undecaprenyl diphosphate + beta-D-GlcNAc-(1-&gt;4)-Mur2Ac(oyl-L-Ala-gamma-D-Glu-L-Lys-D-Ala-D-Ala)-di-trans,octa-cis-undecaprenyl diphosphate = [GlcNAc-(1-&gt;4)-Mur2Ac(oyl-L-Ala-gamma-D-Glu-L-Lys-D-Ala-D-Ala)](n+1)-di-trans,octa-cis-undecaprenyl diphosphate + di-trans,octa-cis-undecaprenyl diphosphate + H(+)</text>
        <dbReference type="Rhea" id="RHEA:23708"/>
        <dbReference type="Rhea" id="RHEA-COMP:9602"/>
        <dbReference type="Rhea" id="RHEA-COMP:9603"/>
        <dbReference type="ChEBI" id="CHEBI:15378"/>
        <dbReference type="ChEBI" id="CHEBI:58405"/>
        <dbReference type="ChEBI" id="CHEBI:60033"/>
        <dbReference type="ChEBI" id="CHEBI:78435"/>
        <dbReference type="EC" id="2.4.99.28"/>
    </reaction>
</comment>
<feature type="domain" description="Glycosyl transferase family 51" evidence="29">
    <location>
        <begin position="49"/>
        <end position="222"/>
    </location>
</feature>
<evidence type="ECO:0000256" key="2">
    <source>
        <dbReference type="ARBA" id="ARBA00004752"/>
    </source>
</evidence>
<name>A0A935W428_9PROT</name>
<evidence type="ECO:0000256" key="4">
    <source>
        <dbReference type="ARBA" id="ARBA00007739"/>
    </source>
</evidence>
<dbReference type="GO" id="GO:0046677">
    <property type="term" value="P:response to antibiotic"/>
    <property type="evidence" value="ECO:0007669"/>
    <property type="project" value="UniProtKB-KW"/>
</dbReference>
<dbReference type="Proteomes" id="UP000706151">
    <property type="component" value="Unassembled WGS sequence"/>
</dbReference>
<dbReference type="PANTHER" id="PTHR32282">
    <property type="entry name" value="BINDING PROTEIN TRANSPEPTIDASE, PUTATIVE-RELATED"/>
    <property type="match status" value="1"/>
</dbReference>
<dbReference type="GO" id="GO:0006508">
    <property type="term" value="P:proteolysis"/>
    <property type="evidence" value="ECO:0007669"/>
    <property type="project" value="UniProtKB-KW"/>
</dbReference>
<evidence type="ECO:0000256" key="10">
    <source>
        <dbReference type="ARBA" id="ARBA00022670"/>
    </source>
</evidence>
<dbReference type="InterPro" id="IPR001264">
    <property type="entry name" value="Glyco_trans_51"/>
</dbReference>
<dbReference type="NCBIfam" id="TIGR02074">
    <property type="entry name" value="PBP_1a_fam"/>
    <property type="match status" value="1"/>
</dbReference>
<organism evidence="31 32">
    <name type="scientific">Candidatus Accumulibacter affinis</name>
    <dbReference type="NCBI Taxonomy" id="2954384"/>
    <lineage>
        <taxon>Bacteria</taxon>
        <taxon>Pseudomonadati</taxon>
        <taxon>Pseudomonadota</taxon>
        <taxon>Betaproteobacteria</taxon>
        <taxon>Candidatus Accumulibacter</taxon>
    </lineage>
</organism>
<comment type="similarity">
    <text evidence="4">In the N-terminal section; belongs to the glycosyltransferase 51 family.</text>
</comment>
<dbReference type="EC" id="2.4.99.28" evidence="24"/>
<dbReference type="GO" id="GO:0071555">
    <property type="term" value="P:cell wall organization"/>
    <property type="evidence" value="ECO:0007669"/>
    <property type="project" value="UniProtKB-KW"/>
</dbReference>
<keyword evidence="11" id="KW-0328">Glycosyltransferase</keyword>
<evidence type="ECO:0000256" key="17">
    <source>
        <dbReference type="ARBA" id="ARBA00022984"/>
    </source>
</evidence>
<evidence type="ECO:0000259" key="29">
    <source>
        <dbReference type="Pfam" id="PF00912"/>
    </source>
</evidence>
<evidence type="ECO:0000256" key="5">
    <source>
        <dbReference type="ARBA" id="ARBA00012448"/>
    </source>
</evidence>
<evidence type="ECO:0000313" key="32">
    <source>
        <dbReference type="Proteomes" id="UP000706151"/>
    </source>
</evidence>
<feature type="region of interest" description="Disordered" evidence="27">
    <location>
        <begin position="718"/>
        <end position="754"/>
    </location>
</feature>
<evidence type="ECO:0000256" key="1">
    <source>
        <dbReference type="ARBA" id="ARBA00004249"/>
    </source>
</evidence>
<evidence type="ECO:0000256" key="3">
    <source>
        <dbReference type="ARBA" id="ARBA00007090"/>
    </source>
</evidence>
<evidence type="ECO:0000313" key="31">
    <source>
        <dbReference type="EMBL" id="MBK7953488.1"/>
    </source>
</evidence>
<keyword evidence="22" id="KW-0961">Cell wall biogenesis/degradation</keyword>
<dbReference type="GO" id="GO:0009252">
    <property type="term" value="P:peptidoglycan biosynthetic process"/>
    <property type="evidence" value="ECO:0007669"/>
    <property type="project" value="UniProtKB-KW"/>
</dbReference>
<keyword evidence="20" id="KW-0046">Antibiotic resistance</keyword>
<dbReference type="InterPro" id="IPR012338">
    <property type="entry name" value="Beta-lactam/transpept-like"/>
</dbReference>
<keyword evidence="8" id="KW-0997">Cell inner membrane</keyword>
<dbReference type="GO" id="GO:0030288">
    <property type="term" value="C:outer membrane-bounded periplasmic space"/>
    <property type="evidence" value="ECO:0007669"/>
    <property type="project" value="TreeGrafter"/>
</dbReference>
<evidence type="ECO:0000256" key="14">
    <source>
        <dbReference type="ARBA" id="ARBA00022801"/>
    </source>
</evidence>
<accession>A0A935W428</accession>
<evidence type="ECO:0000256" key="22">
    <source>
        <dbReference type="ARBA" id="ARBA00023316"/>
    </source>
</evidence>
<dbReference type="EMBL" id="JADJOT010000005">
    <property type="protein sequence ID" value="MBK7953488.1"/>
    <property type="molecule type" value="Genomic_DNA"/>
</dbReference>
<keyword evidence="10" id="KW-0645">Protease</keyword>
<evidence type="ECO:0000256" key="26">
    <source>
        <dbReference type="ARBA" id="ARBA00060592"/>
    </source>
</evidence>
<dbReference type="PANTHER" id="PTHR32282:SF27">
    <property type="entry name" value="PENICILLIN-BINDING PROTEIN 1A"/>
    <property type="match status" value="1"/>
</dbReference>
<keyword evidence="7" id="KW-1003">Cell membrane</keyword>
<protein>
    <recommendedName>
        <fullName evidence="6">Penicillin-binding protein 1A</fullName>
        <ecNumber evidence="24">2.4.99.28</ecNumber>
        <ecNumber evidence="5">3.4.16.4</ecNumber>
    </recommendedName>
</protein>
<dbReference type="EC" id="3.4.16.4" evidence="5"/>
<dbReference type="InterPro" id="IPR050396">
    <property type="entry name" value="Glycosyltr_51/Transpeptidase"/>
</dbReference>
<evidence type="ECO:0000256" key="20">
    <source>
        <dbReference type="ARBA" id="ARBA00023251"/>
    </source>
</evidence>
<evidence type="ECO:0000256" key="11">
    <source>
        <dbReference type="ARBA" id="ARBA00022676"/>
    </source>
</evidence>
<evidence type="ECO:0000256" key="21">
    <source>
        <dbReference type="ARBA" id="ARBA00023268"/>
    </source>
</evidence>
<evidence type="ECO:0000256" key="24">
    <source>
        <dbReference type="ARBA" id="ARBA00044770"/>
    </source>
</evidence>
<evidence type="ECO:0000256" key="13">
    <source>
        <dbReference type="ARBA" id="ARBA00022692"/>
    </source>
</evidence>
<proteinExistence type="inferred from homology"/>
<feature type="domain" description="Penicillin-binding protein OB-like" evidence="30">
    <location>
        <begin position="309"/>
        <end position="413"/>
    </location>
</feature>
<keyword evidence="14" id="KW-0378">Hydrolase</keyword>
<dbReference type="GO" id="GO:0008360">
    <property type="term" value="P:regulation of cell shape"/>
    <property type="evidence" value="ECO:0007669"/>
    <property type="project" value="UniProtKB-KW"/>
</dbReference>
<reference evidence="31 32" key="1">
    <citation type="submission" date="2020-10" db="EMBL/GenBank/DDBJ databases">
        <title>Connecting structure to function with the recovery of over 1000 high-quality activated sludge metagenome-assembled genomes encoding full-length rRNA genes using long-read sequencing.</title>
        <authorList>
            <person name="Singleton C.M."/>
            <person name="Petriglieri F."/>
            <person name="Kristensen J.M."/>
            <person name="Kirkegaard R.H."/>
            <person name="Michaelsen T.Y."/>
            <person name="Andersen M.H."/>
            <person name="Karst S.M."/>
            <person name="Dueholm M.S."/>
            <person name="Nielsen P.H."/>
            <person name="Albertsen M."/>
        </authorList>
    </citation>
    <scope>NUCLEOTIDE SEQUENCE [LARGE SCALE GENOMIC DNA]</scope>
    <source>
        <strain evidence="31">Fred_18-Q3-R57-64_BAT3C.720</strain>
    </source>
</reference>
<comment type="pathway">
    <text evidence="26">Glycan biosynthesis.</text>
</comment>
<evidence type="ECO:0000256" key="15">
    <source>
        <dbReference type="ARBA" id="ARBA00022960"/>
    </source>
</evidence>
<comment type="subcellular location">
    <subcellularLocation>
        <location evidence="1">Cell inner membrane</location>
        <topology evidence="1">Single-pass type II membrane protein</topology>
    </subcellularLocation>
</comment>
<dbReference type="InterPro" id="IPR001460">
    <property type="entry name" value="PCN-bd_Tpept"/>
</dbReference>
<comment type="pathway">
    <text evidence="2">Cell wall biogenesis; peptidoglycan biosynthesis.</text>
</comment>
<evidence type="ECO:0000256" key="16">
    <source>
        <dbReference type="ARBA" id="ARBA00022968"/>
    </source>
</evidence>
<keyword evidence="18" id="KW-1133">Transmembrane helix</keyword>
<keyword evidence="12" id="KW-0808">Transferase</keyword>
<keyword evidence="17" id="KW-0573">Peptidoglycan synthesis</keyword>
<keyword evidence="13" id="KW-0812">Transmembrane</keyword>
<evidence type="ECO:0000256" key="7">
    <source>
        <dbReference type="ARBA" id="ARBA00022475"/>
    </source>
</evidence>
<evidence type="ECO:0000256" key="19">
    <source>
        <dbReference type="ARBA" id="ARBA00023136"/>
    </source>
</evidence>
<dbReference type="GO" id="GO:0008658">
    <property type="term" value="F:penicillin binding"/>
    <property type="evidence" value="ECO:0007669"/>
    <property type="project" value="InterPro"/>
</dbReference>
<evidence type="ECO:0000256" key="25">
    <source>
        <dbReference type="ARBA" id="ARBA00049902"/>
    </source>
</evidence>
<dbReference type="SUPFAM" id="SSF53955">
    <property type="entry name" value="Lysozyme-like"/>
    <property type="match status" value="1"/>
</dbReference>
<evidence type="ECO:0000259" key="28">
    <source>
        <dbReference type="Pfam" id="PF00905"/>
    </source>
</evidence>
<dbReference type="GO" id="GO:0005886">
    <property type="term" value="C:plasma membrane"/>
    <property type="evidence" value="ECO:0007669"/>
    <property type="project" value="UniProtKB-SubCell"/>
</dbReference>
<keyword evidence="9" id="KW-0121">Carboxypeptidase</keyword>
<evidence type="ECO:0000259" key="30">
    <source>
        <dbReference type="Pfam" id="PF17092"/>
    </source>
</evidence>
<keyword evidence="15" id="KW-0133">Cell shape</keyword>
<evidence type="ECO:0000256" key="18">
    <source>
        <dbReference type="ARBA" id="ARBA00022989"/>
    </source>
</evidence>
<evidence type="ECO:0000256" key="12">
    <source>
        <dbReference type="ARBA" id="ARBA00022679"/>
    </source>
</evidence>
<evidence type="ECO:0000256" key="27">
    <source>
        <dbReference type="SAM" id="MobiDB-lite"/>
    </source>
</evidence>
<dbReference type="Pfam" id="PF00912">
    <property type="entry name" value="Transgly"/>
    <property type="match status" value="1"/>
</dbReference>
<keyword evidence="16" id="KW-0735">Signal-anchor</keyword>
<dbReference type="GO" id="GO:0008955">
    <property type="term" value="F:peptidoglycan glycosyltransferase activity"/>
    <property type="evidence" value="ECO:0007669"/>
    <property type="project" value="UniProtKB-EC"/>
</dbReference>
<dbReference type="SUPFAM" id="SSF56601">
    <property type="entry name" value="beta-lactamase/transpeptidase-like"/>
    <property type="match status" value="1"/>
</dbReference>
<dbReference type="AlphaFoldDB" id="A0A935W428"/>
<evidence type="ECO:0000256" key="6">
    <source>
        <dbReference type="ARBA" id="ARBA00018638"/>
    </source>
</evidence>
<sequence length="754" mass="83371">MVVILGLAAMAIAMVVIVLSLTYPNLPSLEILTDYRPKIPLRVYTADGYLLGEFGEERRAVVSIQDVPVIMKQAILAAEDERFYQHGGIDTLGVLRALHANLLSGGKRQGASTITQQVAKNFFLSSEKTYTRKLYEALLSFKIENSLSKDQILELYINQIFLGQRAYGFAAAAHIYFGKPLADLTLAEAAMLAGLPKAPSAFNPVVNPKRARIRQQYVLRRMNDLGFINDQQYEAALEQALVIRRDVNETPVHAEFVTEMARQIAVERFPDDVYTRGLRVYTTILREDQEAAYVSVRRGVLDYDRRHGYRGAEAYVDLGEIKSEQDEALDEMLLDFPDAEDLHPAIVLQADSKKVRAYRRGGEIVTISGEGLKVAARMLDEKAPPNKRLRRGAIIRVQGEDKSSWRIVQMPEVEAAFLAADPRDGAIRALVGGFDFNRNKFNHVTQAWRQPGSSFKPFIYSGALERGFTPASVINDEPISFPATVTGSQAWEPKNYDGRYDGPMSMRTALAKSKNMVSIRLLQASGVRFVQDYVTRFGFEANRHPPYLTMALGAGSVTPWGMVTAYAVFANGGYRIRPYIVREIQDDKKQVLARAEPITAGDESLRAIDPRNAYLMDSMLRDVTIYGTAARASATLKRKDLAGKTGTTNEHVDAWFCGYQQTVVGCSWIGFDHPRNLGAGETGGTAALPTWIGYMAKALKDTPESFLPAPEGVVSIAASRSGGKGPAQEVFYEENAPAELDPGPPLDQSSKSED</sequence>
<evidence type="ECO:0000256" key="9">
    <source>
        <dbReference type="ARBA" id="ARBA00022645"/>
    </source>
</evidence>
<keyword evidence="21" id="KW-0511">Multifunctional enzyme</keyword>
<dbReference type="InterPro" id="IPR023346">
    <property type="entry name" value="Lysozyme-like_dom_sf"/>
</dbReference>
<dbReference type="Pfam" id="PF00905">
    <property type="entry name" value="Transpeptidase"/>
    <property type="match status" value="1"/>
</dbReference>
<dbReference type="InterPro" id="IPR036950">
    <property type="entry name" value="PBP_transglycosylase"/>
</dbReference>
<dbReference type="FunFam" id="1.10.3810.10:FF:000003">
    <property type="entry name" value="Penicillin-binding protein 1a"/>
    <property type="match status" value="1"/>
</dbReference>
<comment type="catalytic activity">
    <reaction evidence="23">
        <text>Preferential cleavage: (Ac)2-L-Lys-D-Ala-|-D-Ala. Also transpeptidation of peptidyl-alanyl moieties that are N-acyl substituents of D-alanine.</text>
        <dbReference type="EC" id="3.4.16.4"/>
    </reaction>
</comment>
<evidence type="ECO:0000256" key="23">
    <source>
        <dbReference type="ARBA" id="ARBA00034000"/>
    </source>
</evidence>
<dbReference type="InterPro" id="IPR031376">
    <property type="entry name" value="PCB_OB"/>
</dbReference>
<comment type="similarity">
    <text evidence="3">In the C-terminal section; belongs to the transpeptidase family.</text>
</comment>
<dbReference type="Gene3D" id="1.10.3810.10">
    <property type="entry name" value="Biosynthetic peptidoglycan transglycosylase-like"/>
    <property type="match status" value="1"/>
</dbReference>
<keyword evidence="19" id="KW-0472">Membrane</keyword>
<dbReference type="Gene3D" id="3.40.710.10">
    <property type="entry name" value="DD-peptidase/beta-lactamase superfamily"/>
    <property type="match status" value="2"/>
</dbReference>
<feature type="domain" description="Penicillin-binding protein transpeptidase" evidence="28">
    <location>
        <begin position="416"/>
        <end position="660"/>
    </location>
</feature>
<dbReference type="GO" id="GO:0009002">
    <property type="term" value="F:serine-type D-Ala-D-Ala carboxypeptidase activity"/>
    <property type="evidence" value="ECO:0007669"/>
    <property type="project" value="UniProtKB-EC"/>
</dbReference>
<comment type="caution">
    <text evidence="31">The sequence shown here is derived from an EMBL/GenBank/DDBJ whole genome shotgun (WGS) entry which is preliminary data.</text>
</comment>
<gene>
    <name evidence="31" type="ORF">IPK02_05670</name>
</gene>
<dbReference type="Pfam" id="PF17092">
    <property type="entry name" value="PCB_OB"/>
    <property type="match status" value="1"/>
</dbReference>